<organism evidence="15 16">
    <name type="scientific">Idiomarina piscisalsi</name>
    <dbReference type="NCBI Taxonomy" id="1096243"/>
    <lineage>
        <taxon>Bacteria</taxon>
        <taxon>Pseudomonadati</taxon>
        <taxon>Pseudomonadota</taxon>
        <taxon>Gammaproteobacteria</taxon>
        <taxon>Alteromonadales</taxon>
        <taxon>Idiomarinaceae</taxon>
        <taxon>Idiomarina</taxon>
    </lineage>
</organism>
<dbReference type="EMBL" id="PIQA01000001">
    <property type="protein sequence ID" value="RUO68157.1"/>
    <property type="molecule type" value="Genomic_DNA"/>
</dbReference>
<feature type="active site" description="Nucleophile" evidence="14">
    <location>
        <position position="11"/>
    </location>
</feature>
<keyword evidence="6" id="KW-0028">Amino-acid biosynthesis</keyword>
<dbReference type="PANTHER" id="PTHR43344">
    <property type="entry name" value="PHOSPHOSERINE PHOSPHATASE"/>
    <property type="match status" value="1"/>
</dbReference>
<evidence type="ECO:0000256" key="12">
    <source>
        <dbReference type="ARBA" id="ARBA00048138"/>
    </source>
</evidence>
<dbReference type="InterPro" id="IPR050582">
    <property type="entry name" value="HAD-like_SerB"/>
</dbReference>
<dbReference type="GO" id="GO:0006564">
    <property type="term" value="P:L-serine biosynthetic process"/>
    <property type="evidence" value="ECO:0007669"/>
    <property type="project" value="UniProtKB-KW"/>
</dbReference>
<comment type="caution">
    <text evidence="15">The sequence shown here is derived from an EMBL/GenBank/DDBJ whole genome shotgun (WGS) entry which is preliminary data.</text>
</comment>
<keyword evidence="8" id="KW-0378">Hydrolase</keyword>
<dbReference type="InterPro" id="IPR036412">
    <property type="entry name" value="HAD-like_sf"/>
</dbReference>
<dbReference type="SFLD" id="SFLDG01136">
    <property type="entry name" value="C1.6:_Phosphoserine_Phosphatas"/>
    <property type="match status" value="1"/>
</dbReference>
<reference evidence="15 16" key="1">
    <citation type="journal article" date="2011" name="Front. Microbiol.">
        <title>Genomic signatures of strain selection and enhancement in Bacillus atrophaeus var. globigii, a historical biowarfare simulant.</title>
        <authorList>
            <person name="Gibbons H.S."/>
            <person name="Broomall S.M."/>
            <person name="McNew L.A."/>
            <person name="Daligault H."/>
            <person name="Chapman C."/>
            <person name="Bruce D."/>
            <person name="Karavis M."/>
            <person name="Krepps M."/>
            <person name="McGregor P.A."/>
            <person name="Hong C."/>
            <person name="Park K.H."/>
            <person name="Akmal A."/>
            <person name="Feldman A."/>
            <person name="Lin J.S."/>
            <person name="Chang W.E."/>
            <person name="Higgs B.W."/>
            <person name="Demirev P."/>
            <person name="Lindquist J."/>
            <person name="Liem A."/>
            <person name="Fochler E."/>
            <person name="Read T.D."/>
            <person name="Tapia R."/>
            <person name="Johnson S."/>
            <person name="Bishop-Lilly K.A."/>
            <person name="Detter C."/>
            <person name="Han C."/>
            <person name="Sozhamannan S."/>
            <person name="Rosenzweig C.N."/>
            <person name="Skowronski E.W."/>
        </authorList>
    </citation>
    <scope>NUCLEOTIDE SEQUENCE [LARGE SCALE GENOMIC DNA]</scope>
    <source>
        <strain evidence="15 16">TPS4-2</strain>
    </source>
</reference>
<dbReference type="GO" id="GO:0036424">
    <property type="term" value="F:L-phosphoserine phosphatase activity"/>
    <property type="evidence" value="ECO:0007669"/>
    <property type="project" value="InterPro"/>
</dbReference>
<dbReference type="Gene3D" id="3.40.50.1000">
    <property type="entry name" value="HAD superfamily/HAD-like"/>
    <property type="match status" value="1"/>
</dbReference>
<evidence type="ECO:0000256" key="13">
    <source>
        <dbReference type="ARBA" id="ARBA00048523"/>
    </source>
</evidence>
<comment type="catalytic activity">
    <reaction evidence="13">
        <text>O-phospho-D-serine + H2O = D-serine + phosphate</text>
        <dbReference type="Rhea" id="RHEA:24873"/>
        <dbReference type="ChEBI" id="CHEBI:15377"/>
        <dbReference type="ChEBI" id="CHEBI:35247"/>
        <dbReference type="ChEBI" id="CHEBI:43474"/>
        <dbReference type="ChEBI" id="CHEBI:58680"/>
        <dbReference type="EC" id="3.1.3.3"/>
    </reaction>
</comment>
<feature type="active site" description="Proton donor" evidence="14">
    <location>
        <position position="13"/>
    </location>
</feature>
<gene>
    <name evidence="15" type="primary">serB</name>
    <name evidence="15" type="ORF">CWI73_04760</name>
</gene>
<evidence type="ECO:0000256" key="3">
    <source>
        <dbReference type="ARBA" id="ARBA00009184"/>
    </source>
</evidence>
<name>A0A432YXW3_9GAMM</name>
<dbReference type="SFLD" id="SFLDF00029">
    <property type="entry name" value="phosphoserine_phosphatase"/>
    <property type="match status" value="1"/>
</dbReference>
<evidence type="ECO:0000256" key="10">
    <source>
        <dbReference type="ARBA" id="ARBA00023299"/>
    </source>
</evidence>
<dbReference type="InterPro" id="IPR004469">
    <property type="entry name" value="PSP"/>
</dbReference>
<comment type="pathway">
    <text evidence="2">Amino-acid biosynthesis; L-serine biosynthesis; L-serine from 3-phospho-D-glycerate: step 3/3.</text>
</comment>
<evidence type="ECO:0000256" key="5">
    <source>
        <dbReference type="ARBA" id="ARBA00015196"/>
    </source>
</evidence>
<dbReference type="AlphaFoldDB" id="A0A432YXW3"/>
<dbReference type="SUPFAM" id="SSF56784">
    <property type="entry name" value="HAD-like"/>
    <property type="match status" value="1"/>
</dbReference>
<evidence type="ECO:0000256" key="9">
    <source>
        <dbReference type="ARBA" id="ARBA00022842"/>
    </source>
</evidence>
<dbReference type="PANTHER" id="PTHR43344:SF2">
    <property type="entry name" value="PHOSPHOSERINE PHOSPHATASE"/>
    <property type="match status" value="1"/>
</dbReference>
<protein>
    <recommendedName>
        <fullName evidence="5">Phosphoserine phosphatase</fullName>
        <ecNumber evidence="4">3.1.3.3</ecNumber>
    </recommendedName>
    <alternativeName>
        <fullName evidence="11">O-phosphoserine phosphohydrolase</fullName>
    </alternativeName>
</protein>
<dbReference type="NCBIfam" id="TIGR00338">
    <property type="entry name" value="serB"/>
    <property type="match status" value="1"/>
</dbReference>
<evidence type="ECO:0000256" key="8">
    <source>
        <dbReference type="ARBA" id="ARBA00022801"/>
    </source>
</evidence>
<evidence type="ECO:0000256" key="7">
    <source>
        <dbReference type="ARBA" id="ARBA00022723"/>
    </source>
</evidence>
<keyword evidence="7" id="KW-0479">Metal-binding</keyword>
<dbReference type="UniPathway" id="UPA00135">
    <property type="reaction ID" value="UER00198"/>
</dbReference>
<dbReference type="RefSeq" id="WP_126751762.1">
    <property type="nucleotide sequence ID" value="NZ_JBHUMT010000016.1"/>
</dbReference>
<dbReference type="NCBIfam" id="TIGR01488">
    <property type="entry name" value="HAD-SF-IB"/>
    <property type="match status" value="1"/>
</dbReference>
<dbReference type="Pfam" id="PF12710">
    <property type="entry name" value="HAD"/>
    <property type="match status" value="1"/>
</dbReference>
<evidence type="ECO:0000256" key="14">
    <source>
        <dbReference type="PIRSR" id="PIRSR604469-1"/>
    </source>
</evidence>
<keyword evidence="9" id="KW-0460">Magnesium</keyword>
<evidence type="ECO:0000256" key="4">
    <source>
        <dbReference type="ARBA" id="ARBA00012640"/>
    </source>
</evidence>
<evidence type="ECO:0000256" key="2">
    <source>
        <dbReference type="ARBA" id="ARBA00005135"/>
    </source>
</evidence>
<dbReference type="EC" id="3.1.3.3" evidence="4"/>
<dbReference type="Proteomes" id="UP000288361">
    <property type="component" value="Unassembled WGS sequence"/>
</dbReference>
<comment type="catalytic activity">
    <reaction evidence="12">
        <text>O-phospho-L-serine + H2O = L-serine + phosphate</text>
        <dbReference type="Rhea" id="RHEA:21208"/>
        <dbReference type="ChEBI" id="CHEBI:15377"/>
        <dbReference type="ChEBI" id="CHEBI:33384"/>
        <dbReference type="ChEBI" id="CHEBI:43474"/>
        <dbReference type="ChEBI" id="CHEBI:57524"/>
        <dbReference type="EC" id="3.1.3.3"/>
    </reaction>
</comment>
<evidence type="ECO:0000256" key="6">
    <source>
        <dbReference type="ARBA" id="ARBA00022605"/>
    </source>
</evidence>
<evidence type="ECO:0000313" key="16">
    <source>
        <dbReference type="Proteomes" id="UP000288361"/>
    </source>
</evidence>
<dbReference type="InterPro" id="IPR023214">
    <property type="entry name" value="HAD_sf"/>
</dbReference>
<dbReference type="SFLD" id="SFLDG01137">
    <property type="entry name" value="C1.6.1:_Phosphoserine_Phosphat"/>
    <property type="match status" value="1"/>
</dbReference>
<comment type="cofactor">
    <cofactor evidence="1">
        <name>Mg(2+)</name>
        <dbReference type="ChEBI" id="CHEBI:18420"/>
    </cofactor>
</comment>
<sequence>MKYPSGLIVFDMDSTLIGIECIDEIARLNDCYTKVAEITKAAMEGKIDFSESLRQRVACLQGVSESSLQRLFEPIPLHPGAQELFAELKEKGWRRAIVSGGFTWFADRLAAELQADAVVANQLEVKNGLLTGRVVGDVVDAKMKAQSLQGLANQWGIPMSKTVAVGDGANDAMMLENAAVGIAYCAKPSLKRIADYCIEEPDLRQVLTCLSYSKLL</sequence>
<proteinExistence type="inferred from homology"/>
<dbReference type="GO" id="GO:0005737">
    <property type="term" value="C:cytoplasm"/>
    <property type="evidence" value="ECO:0007669"/>
    <property type="project" value="TreeGrafter"/>
</dbReference>
<dbReference type="SFLD" id="SFLDS00003">
    <property type="entry name" value="Haloacid_Dehalogenase"/>
    <property type="match status" value="1"/>
</dbReference>
<evidence type="ECO:0000313" key="15">
    <source>
        <dbReference type="EMBL" id="RUO68157.1"/>
    </source>
</evidence>
<dbReference type="GO" id="GO:0000287">
    <property type="term" value="F:magnesium ion binding"/>
    <property type="evidence" value="ECO:0007669"/>
    <property type="project" value="TreeGrafter"/>
</dbReference>
<evidence type="ECO:0000256" key="1">
    <source>
        <dbReference type="ARBA" id="ARBA00001946"/>
    </source>
</evidence>
<evidence type="ECO:0000256" key="11">
    <source>
        <dbReference type="ARBA" id="ARBA00031693"/>
    </source>
</evidence>
<accession>A0A432YXW3</accession>
<keyword evidence="10" id="KW-0718">Serine biosynthesis</keyword>
<comment type="similarity">
    <text evidence="3">Belongs to the HAD-like hydrolase superfamily. SerB family.</text>
</comment>
<dbReference type="CDD" id="cd07500">
    <property type="entry name" value="HAD_PSP"/>
    <property type="match status" value="1"/>
</dbReference>